<evidence type="ECO:0008006" key="5">
    <source>
        <dbReference type="Google" id="ProtNLM"/>
    </source>
</evidence>
<dbReference type="SUPFAM" id="SSF56436">
    <property type="entry name" value="C-type lectin-like"/>
    <property type="match status" value="1"/>
</dbReference>
<dbReference type="InterPro" id="IPR006583">
    <property type="entry name" value="PAN-3_domain"/>
</dbReference>
<dbReference type="SMART" id="SM00034">
    <property type="entry name" value="CLECT"/>
    <property type="match status" value="1"/>
</dbReference>
<comment type="caution">
    <text evidence="3">The sequence shown here is derived from an EMBL/GenBank/DDBJ whole genome shotgun (WGS) entry which is preliminary data.</text>
</comment>
<dbReference type="RefSeq" id="XP_053583953.1">
    <property type="nucleotide sequence ID" value="XM_053729181.1"/>
</dbReference>
<dbReference type="InterPro" id="IPR001304">
    <property type="entry name" value="C-type_lectin-like"/>
</dbReference>
<dbReference type="AlphaFoldDB" id="A0A6A5GN34"/>
<dbReference type="CTD" id="9805236"/>
<proteinExistence type="predicted"/>
<dbReference type="InterPro" id="IPR016187">
    <property type="entry name" value="CTDL_fold"/>
</dbReference>
<dbReference type="PANTHER" id="PTHR47629">
    <property type="entry name" value="C-TYPE LECTIN-RELATED"/>
    <property type="match status" value="1"/>
</dbReference>
<dbReference type="Proteomes" id="UP000483820">
    <property type="component" value="Chromosome IV"/>
</dbReference>
<sequence length="266" mass="30571">MMKIFGQVLTTDLKEVLDSEGNGVPVFECIEECFQIPWCFLAYMIGERQCYFFNFGLIENLTVVETKTEEGLIVAFRTDLLLDQCPAYDNIDLVVTHGPDDIPWTKTGNEFKFKKCVGYWRMFKRENGVVVCIQFFKEDTNSLEGAIQRCHERGGYQLTGVQSKKELQWIFDARISFYTWDKNTGFWINARRQNTGVNDTHFNITDGYTILDQDFYREFADLSGTNAGIPEDCLMVSNASRGFQMIDVPCDNNSYGKGYVCGYPLD</sequence>
<feature type="domain" description="C-type lectin" evidence="1">
    <location>
        <begin position="116"/>
        <end position="262"/>
    </location>
</feature>
<feature type="domain" description="PAN-3" evidence="2">
    <location>
        <begin position="1"/>
        <end position="113"/>
    </location>
</feature>
<evidence type="ECO:0000313" key="4">
    <source>
        <dbReference type="Proteomes" id="UP000483820"/>
    </source>
</evidence>
<dbReference type="GeneID" id="9805236"/>
<dbReference type="Gene3D" id="3.10.100.10">
    <property type="entry name" value="Mannose-Binding Protein A, subunit A"/>
    <property type="match status" value="1"/>
</dbReference>
<accession>A0A6A5GN34</accession>
<dbReference type="KEGG" id="crq:GCK72_012516"/>
<evidence type="ECO:0000259" key="1">
    <source>
        <dbReference type="SMART" id="SM00034"/>
    </source>
</evidence>
<reference evidence="3 4" key="1">
    <citation type="submission" date="2019-12" db="EMBL/GenBank/DDBJ databases">
        <title>Chromosome-level assembly of the Caenorhabditis remanei genome.</title>
        <authorList>
            <person name="Teterina A.A."/>
            <person name="Willis J.H."/>
            <person name="Phillips P.C."/>
        </authorList>
    </citation>
    <scope>NUCLEOTIDE SEQUENCE [LARGE SCALE GENOMIC DNA]</scope>
    <source>
        <strain evidence="3 4">PX506</strain>
        <tissue evidence="3">Whole organism</tissue>
    </source>
</reference>
<protein>
    <recommendedName>
        <fullName evidence="5">PAN-3 domain-containing protein</fullName>
    </recommendedName>
</protein>
<dbReference type="SMART" id="SM00605">
    <property type="entry name" value="CW"/>
    <property type="match status" value="1"/>
</dbReference>
<evidence type="ECO:0000259" key="2">
    <source>
        <dbReference type="SMART" id="SM00605"/>
    </source>
</evidence>
<dbReference type="Pfam" id="PF08277">
    <property type="entry name" value="PAN_3"/>
    <property type="match status" value="1"/>
</dbReference>
<name>A0A6A5GN34_CAERE</name>
<dbReference type="EMBL" id="WUAV01000004">
    <property type="protein sequence ID" value="KAF1756063.1"/>
    <property type="molecule type" value="Genomic_DNA"/>
</dbReference>
<gene>
    <name evidence="3" type="ORF">GCK72_012516</name>
</gene>
<evidence type="ECO:0000313" key="3">
    <source>
        <dbReference type="EMBL" id="KAF1756063.1"/>
    </source>
</evidence>
<organism evidence="3 4">
    <name type="scientific">Caenorhabditis remanei</name>
    <name type="common">Caenorhabditis vulgaris</name>
    <dbReference type="NCBI Taxonomy" id="31234"/>
    <lineage>
        <taxon>Eukaryota</taxon>
        <taxon>Metazoa</taxon>
        <taxon>Ecdysozoa</taxon>
        <taxon>Nematoda</taxon>
        <taxon>Chromadorea</taxon>
        <taxon>Rhabditida</taxon>
        <taxon>Rhabditina</taxon>
        <taxon>Rhabditomorpha</taxon>
        <taxon>Rhabditoidea</taxon>
        <taxon>Rhabditidae</taxon>
        <taxon>Peloderinae</taxon>
        <taxon>Caenorhabditis</taxon>
    </lineage>
</organism>
<dbReference type="PANTHER" id="PTHR47629:SF5">
    <property type="entry name" value="C-TYPE LECTIN-RELATED"/>
    <property type="match status" value="1"/>
</dbReference>
<dbReference type="InterPro" id="IPR016186">
    <property type="entry name" value="C-type_lectin-like/link_sf"/>
</dbReference>